<dbReference type="Pfam" id="PF00877">
    <property type="entry name" value="NLPC_P60"/>
    <property type="match status" value="1"/>
</dbReference>
<sequence length="255" mass="28805">MAASQKGYGLALLSSIPLRENPDPQAPLQTQVLFGEHFEIKEERKFWVRVKLADDGEGGWMYRPQYHPITEEEYQSCTQKGQRTYSGQLVAHVVCERNRLTPVLLGSRIDHLKDFKKEFEGEGLVPEQKKEDLIDLALLYLNAPEQAGGKSPFGIDAAGFTQMVYKLGGHNIPRQVSDQAKLGEALSFIEESEPGDLAFFDNKDGEINHVGIILPNNYLIHVHGQVRIDRLDHTGVFNPELRSYTHSLRVIKKIL</sequence>
<dbReference type="InterPro" id="IPR051202">
    <property type="entry name" value="Peptidase_C40"/>
</dbReference>
<dbReference type="GO" id="GO:0006508">
    <property type="term" value="P:proteolysis"/>
    <property type="evidence" value="ECO:0007669"/>
    <property type="project" value="UniProtKB-KW"/>
</dbReference>
<dbReference type="OrthoDB" id="9813368at2"/>
<dbReference type="Gene3D" id="2.30.30.40">
    <property type="entry name" value="SH3 Domains"/>
    <property type="match status" value="1"/>
</dbReference>
<gene>
    <name evidence="6" type="ORF">BST99_06210</name>
</gene>
<reference evidence="7" key="1">
    <citation type="submission" date="2016-11" db="EMBL/GenBank/DDBJ databases">
        <title>Trade-off between light-utilization and light-protection in marine flavobacteria.</title>
        <authorList>
            <person name="Kumagai Y."/>
            <person name="Yoshizawa S."/>
            <person name="Kogure K."/>
        </authorList>
    </citation>
    <scope>NUCLEOTIDE SEQUENCE [LARGE SCALE GENOMIC DNA]</scope>
    <source>
        <strain evidence="7">SG-18</strain>
    </source>
</reference>
<evidence type="ECO:0000256" key="2">
    <source>
        <dbReference type="ARBA" id="ARBA00022670"/>
    </source>
</evidence>
<keyword evidence="3" id="KW-0378">Hydrolase</keyword>
<dbReference type="AlphaFoldDB" id="A0A2S7T6S6"/>
<evidence type="ECO:0000259" key="5">
    <source>
        <dbReference type="PROSITE" id="PS51935"/>
    </source>
</evidence>
<comment type="caution">
    <text evidence="6">The sequence shown here is derived from an EMBL/GenBank/DDBJ whole genome shotgun (WGS) entry which is preliminary data.</text>
</comment>
<organism evidence="6 7">
    <name type="scientific">Aureicoccus marinus</name>
    <dbReference type="NCBI Taxonomy" id="754435"/>
    <lineage>
        <taxon>Bacteria</taxon>
        <taxon>Pseudomonadati</taxon>
        <taxon>Bacteroidota</taxon>
        <taxon>Flavobacteriia</taxon>
        <taxon>Flavobacteriales</taxon>
        <taxon>Flavobacteriaceae</taxon>
        <taxon>Aureicoccus</taxon>
    </lineage>
</organism>
<dbReference type="Proteomes" id="UP000239366">
    <property type="component" value="Unassembled WGS sequence"/>
</dbReference>
<dbReference type="PANTHER" id="PTHR47053:SF1">
    <property type="entry name" value="MUREIN DD-ENDOPEPTIDASE MEPH-RELATED"/>
    <property type="match status" value="1"/>
</dbReference>
<keyword evidence="4" id="KW-0788">Thiol protease</keyword>
<dbReference type="InterPro" id="IPR000064">
    <property type="entry name" value="NLP_P60_dom"/>
</dbReference>
<evidence type="ECO:0000256" key="3">
    <source>
        <dbReference type="ARBA" id="ARBA00022801"/>
    </source>
</evidence>
<proteinExistence type="inferred from homology"/>
<evidence type="ECO:0000256" key="4">
    <source>
        <dbReference type="ARBA" id="ARBA00022807"/>
    </source>
</evidence>
<dbReference type="InterPro" id="IPR041382">
    <property type="entry name" value="SH3_16"/>
</dbReference>
<protein>
    <recommendedName>
        <fullName evidence="5">NlpC/P60 domain-containing protein</fullName>
    </recommendedName>
</protein>
<comment type="similarity">
    <text evidence="1">Belongs to the peptidase C40 family.</text>
</comment>
<evidence type="ECO:0000313" key="6">
    <source>
        <dbReference type="EMBL" id="PQJ15384.1"/>
    </source>
</evidence>
<dbReference type="SUPFAM" id="SSF54001">
    <property type="entry name" value="Cysteine proteinases"/>
    <property type="match status" value="1"/>
</dbReference>
<dbReference type="PANTHER" id="PTHR47053">
    <property type="entry name" value="MUREIN DD-ENDOPEPTIDASE MEPH-RELATED"/>
    <property type="match status" value="1"/>
</dbReference>
<dbReference type="InterPro" id="IPR038765">
    <property type="entry name" value="Papain-like_cys_pep_sf"/>
</dbReference>
<dbReference type="PROSITE" id="PS51935">
    <property type="entry name" value="NLPC_P60"/>
    <property type="match status" value="1"/>
</dbReference>
<name>A0A2S7T6S6_9FLAO</name>
<dbReference type="EMBL" id="MQVX01000001">
    <property type="protein sequence ID" value="PQJ15384.1"/>
    <property type="molecule type" value="Genomic_DNA"/>
</dbReference>
<keyword evidence="7" id="KW-1185">Reference proteome</keyword>
<evidence type="ECO:0000256" key="1">
    <source>
        <dbReference type="ARBA" id="ARBA00007074"/>
    </source>
</evidence>
<feature type="domain" description="NlpC/P60" evidence="5">
    <location>
        <begin position="127"/>
        <end position="251"/>
    </location>
</feature>
<dbReference type="Gene3D" id="3.90.1720.10">
    <property type="entry name" value="endopeptidase domain like (from Nostoc punctiforme)"/>
    <property type="match status" value="1"/>
</dbReference>
<accession>A0A2S7T6S6</accession>
<keyword evidence="2" id="KW-0645">Protease</keyword>
<dbReference type="GO" id="GO:0008234">
    <property type="term" value="F:cysteine-type peptidase activity"/>
    <property type="evidence" value="ECO:0007669"/>
    <property type="project" value="UniProtKB-KW"/>
</dbReference>
<dbReference type="RefSeq" id="WP_105001035.1">
    <property type="nucleotide sequence ID" value="NZ_MQVX01000001.1"/>
</dbReference>
<dbReference type="Pfam" id="PF18348">
    <property type="entry name" value="SH3_16"/>
    <property type="match status" value="1"/>
</dbReference>
<evidence type="ECO:0000313" key="7">
    <source>
        <dbReference type="Proteomes" id="UP000239366"/>
    </source>
</evidence>